<keyword evidence="3" id="KW-0784">Thiamine biosynthesis</keyword>
<evidence type="ECO:0000259" key="5">
    <source>
        <dbReference type="Pfam" id="PF02581"/>
    </source>
</evidence>
<reference evidence="7" key="1">
    <citation type="journal article" date="2019" name="Int. J. Syst. Evol. Microbiol.">
        <title>The Global Catalogue of Microorganisms (GCM) 10K type strain sequencing project: providing services to taxonomists for standard genome sequencing and annotation.</title>
        <authorList>
            <consortium name="The Broad Institute Genomics Platform"/>
            <consortium name="The Broad Institute Genome Sequencing Center for Infectious Disease"/>
            <person name="Wu L."/>
            <person name="Ma J."/>
        </authorList>
    </citation>
    <scope>NUCLEOTIDE SEQUENCE [LARGE SCALE GENOMIC DNA]</scope>
    <source>
        <strain evidence="7">CGMCC 1.15277</strain>
    </source>
</reference>
<evidence type="ECO:0000256" key="4">
    <source>
        <dbReference type="SAM" id="MobiDB-lite"/>
    </source>
</evidence>
<dbReference type="SUPFAM" id="SSF51391">
    <property type="entry name" value="Thiamin phosphate synthase"/>
    <property type="match status" value="1"/>
</dbReference>
<evidence type="ECO:0000256" key="1">
    <source>
        <dbReference type="ARBA" id="ARBA00003814"/>
    </source>
</evidence>
<keyword evidence="7" id="KW-1185">Reference proteome</keyword>
<comment type="function">
    <text evidence="1">Condenses 4-methyl-5-(beta-hydroxyethyl)thiazole monophosphate (THZ-P) and 2-methyl-4-amino-5-hydroxymethyl pyrimidine pyrophosphate (HMP-PP) to form thiamine monophosphate (TMP).</text>
</comment>
<dbReference type="InterPro" id="IPR036206">
    <property type="entry name" value="ThiamineP_synth_sf"/>
</dbReference>
<name>A0ABW1X242_9ACTN</name>
<dbReference type="Pfam" id="PF02581">
    <property type="entry name" value="TMP-TENI"/>
    <property type="match status" value="1"/>
</dbReference>
<evidence type="ECO:0000256" key="3">
    <source>
        <dbReference type="ARBA" id="ARBA00022977"/>
    </source>
</evidence>
<dbReference type="Proteomes" id="UP001596266">
    <property type="component" value="Unassembled WGS sequence"/>
</dbReference>
<dbReference type="InterPro" id="IPR013785">
    <property type="entry name" value="Aldolase_TIM"/>
</dbReference>
<dbReference type="Gene3D" id="3.20.20.70">
    <property type="entry name" value="Aldolase class I"/>
    <property type="match status" value="1"/>
</dbReference>
<protein>
    <submittedName>
        <fullName evidence="6">Thiamine phosphate synthase</fullName>
    </submittedName>
</protein>
<feature type="domain" description="Thiamine phosphate synthase/TenI" evidence="5">
    <location>
        <begin position="16"/>
        <end position="195"/>
    </location>
</feature>
<feature type="region of interest" description="Disordered" evidence="4">
    <location>
        <begin position="291"/>
        <end position="394"/>
    </location>
</feature>
<evidence type="ECO:0000313" key="6">
    <source>
        <dbReference type="EMBL" id="MFC6397411.1"/>
    </source>
</evidence>
<organism evidence="6 7">
    <name type="scientific">Luteococcus sanguinis</name>
    <dbReference type="NCBI Taxonomy" id="174038"/>
    <lineage>
        <taxon>Bacteria</taxon>
        <taxon>Bacillati</taxon>
        <taxon>Actinomycetota</taxon>
        <taxon>Actinomycetes</taxon>
        <taxon>Propionibacteriales</taxon>
        <taxon>Propionibacteriaceae</taxon>
        <taxon>Luteococcus</taxon>
    </lineage>
</organism>
<dbReference type="EMBL" id="JBHSUA010000020">
    <property type="protein sequence ID" value="MFC6397411.1"/>
    <property type="molecule type" value="Genomic_DNA"/>
</dbReference>
<dbReference type="CDD" id="cd00564">
    <property type="entry name" value="TMP_TenI"/>
    <property type="match status" value="1"/>
</dbReference>
<dbReference type="InterPro" id="IPR022998">
    <property type="entry name" value="ThiamineP_synth_TenI"/>
</dbReference>
<comment type="caution">
    <text evidence="6">The sequence shown here is derived from an EMBL/GenBank/DDBJ whole genome shotgun (WGS) entry which is preliminary data.</text>
</comment>
<dbReference type="PANTHER" id="PTHR20857:SF15">
    <property type="entry name" value="THIAMINE-PHOSPHATE SYNTHASE"/>
    <property type="match status" value="1"/>
</dbReference>
<dbReference type="RefSeq" id="WP_343885702.1">
    <property type="nucleotide sequence ID" value="NZ_BAAAKI010000010.1"/>
</dbReference>
<proteinExistence type="predicted"/>
<evidence type="ECO:0000313" key="7">
    <source>
        <dbReference type="Proteomes" id="UP001596266"/>
    </source>
</evidence>
<comment type="pathway">
    <text evidence="2">Cofactor biosynthesis; thiamine diphosphate biosynthesis.</text>
</comment>
<accession>A0ABW1X242</accession>
<gene>
    <name evidence="6" type="ORF">ACFP57_10525</name>
</gene>
<evidence type="ECO:0000256" key="2">
    <source>
        <dbReference type="ARBA" id="ARBA00004948"/>
    </source>
</evidence>
<dbReference type="PANTHER" id="PTHR20857">
    <property type="entry name" value="THIAMINE-PHOSPHATE PYROPHOSPHORYLASE"/>
    <property type="match status" value="1"/>
</dbReference>
<sequence>MTVLKGLDTRLKLAKLHLITDTRAKQGDLKDFLVAAISGGVDLVELRDPQATDDELVEALELARSIALQLDAGVIVGGSLGAAERFGADYLHLGAAAGAVDRGGLSEFAIVGRSVHSEEQVRAASEDDAIGWMLVGPVYGAAKLNLQGLDLVRRAAEVAPVGEGKPWFAVGSINEKNLAEVVEAGALRVSVSGAITAAKDPQAAAERIKAVLQQAWDARPELEQFSIKVFGDAPHATLIGSAPVVSAADEDEPAAPVVEDAPVEDVVPADEARAQEPTEELPADLATAEVPAPEQPVDAPAPSQDLQPEQAEPVVEDFQPEQAAPVVEDFKPEQVQAEQDQPGQDQPGQDQPGQDQPGQDQPGQDQPGQDQSEFDARNLDNVDSDNVESNNSDQ</sequence>
<feature type="compositionally biased region" description="Low complexity" evidence="4">
    <location>
        <begin position="339"/>
        <end position="371"/>
    </location>
</feature>